<comment type="caution">
    <text evidence="3">The sequence shown here is derived from an EMBL/GenBank/DDBJ whole genome shotgun (WGS) entry which is preliminary data.</text>
</comment>
<evidence type="ECO:0000256" key="1">
    <source>
        <dbReference type="SAM" id="MobiDB-lite"/>
    </source>
</evidence>
<keyword evidence="4" id="KW-1185">Reference proteome</keyword>
<evidence type="ECO:0000256" key="2">
    <source>
        <dbReference type="SAM" id="SignalP"/>
    </source>
</evidence>
<feature type="region of interest" description="Disordered" evidence="1">
    <location>
        <begin position="17"/>
        <end position="61"/>
    </location>
</feature>
<gene>
    <name evidence="3" type="ORF">HJ583_000920</name>
</gene>
<reference evidence="3 4" key="1">
    <citation type="submission" date="2020-06" db="EMBL/GenBank/DDBJ databases">
        <title>Draft genome of Uliginosibacterium sp. IMCC34675.</title>
        <authorList>
            <person name="Song J."/>
        </authorList>
    </citation>
    <scope>NUCLEOTIDE SEQUENCE [LARGE SCALE GENOMIC DNA]</scope>
    <source>
        <strain evidence="3 4">IMCC34675</strain>
    </source>
</reference>
<evidence type="ECO:0000313" key="3">
    <source>
        <dbReference type="EMBL" id="NSL53577.1"/>
    </source>
</evidence>
<name>A0ABX2IF54_9RHOO</name>
<proteinExistence type="predicted"/>
<sequence>MKQTPMFLMLLLATAMSGSPGTGGSRAASADDDRKQPPRHDALDEAEATAAAASLPLRPAA</sequence>
<dbReference type="Proteomes" id="UP000778523">
    <property type="component" value="Unassembled WGS sequence"/>
</dbReference>
<feature type="chain" id="PRO_5046404060" evidence="2">
    <location>
        <begin position="18"/>
        <end position="61"/>
    </location>
</feature>
<feature type="signal peptide" evidence="2">
    <location>
        <begin position="1"/>
        <end position="17"/>
    </location>
</feature>
<dbReference type="RefSeq" id="WP_170019707.1">
    <property type="nucleotide sequence ID" value="NZ_JABCSC020000001.1"/>
</dbReference>
<dbReference type="EMBL" id="JABCSC020000001">
    <property type="protein sequence ID" value="NSL53577.1"/>
    <property type="molecule type" value="Genomic_DNA"/>
</dbReference>
<feature type="compositionally biased region" description="Basic and acidic residues" evidence="1">
    <location>
        <begin position="29"/>
        <end position="43"/>
    </location>
</feature>
<organism evidence="3 4">
    <name type="scientific">Uliginosibacterium aquaticum</name>
    <dbReference type="NCBI Taxonomy" id="2731212"/>
    <lineage>
        <taxon>Bacteria</taxon>
        <taxon>Pseudomonadati</taxon>
        <taxon>Pseudomonadota</taxon>
        <taxon>Betaproteobacteria</taxon>
        <taxon>Rhodocyclales</taxon>
        <taxon>Zoogloeaceae</taxon>
        <taxon>Uliginosibacterium</taxon>
    </lineage>
</organism>
<evidence type="ECO:0000313" key="4">
    <source>
        <dbReference type="Proteomes" id="UP000778523"/>
    </source>
</evidence>
<accession>A0ABX2IF54</accession>
<protein>
    <submittedName>
        <fullName evidence="3">Uncharacterized protein</fullName>
    </submittedName>
</protein>
<feature type="compositionally biased region" description="Low complexity" evidence="1">
    <location>
        <begin position="48"/>
        <end position="61"/>
    </location>
</feature>
<keyword evidence="2" id="KW-0732">Signal</keyword>